<comment type="caution">
    <text evidence="2">The sequence shown here is derived from an EMBL/GenBank/DDBJ whole genome shotgun (WGS) entry which is preliminary data.</text>
</comment>
<sequence length="329" mass="38366">MVTELLQKYIWLIQTFIRAGRRGLDLKELEARWENRFGTPYARRSFNNHREAIEEVFNIRIECDRSTNRYFIRYSDDVSDENAASAWLINTFTVNNILSIGKERLSGRVSVEDIPSGHRYLAETMDAMLENCEIEISYRKYSGGDVSSYTLRPYAVKEDAKRWYIVAFCLEKGQMRVYGMDRIVSMKVTDRHFRMPEGFDVDELFSTSYGVYLSQEKPEEIIFRATSREALYLNDLPLHKSQKLISSDCRGSIFSIFASPNENLMMDLFRLCPRIEIISPEHIREEIRNRAMLTSELYRNSVTGDTAIDGTGDDLTLDNITEYRYDKGK</sequence>
<evidence type="ECO:0000259" key="1">
    <source>
        <dbReference type="Pfam" id="PF13280"/>
    </source>
</evidence>
<proteinExistence type="predicted"/>
<dbReference type="PROSITE" id="PS52050">
    <property type="entry name" value="WYL"/>
    <property type="match status" value="1"/>
</dbReference>
<name>A0A9D9HKK3_9BACT</name>
<evidence type="ECO:0000313" key="3">
    <source>
        <dbReference type="Proteomes" id="UP000823617"/>
    </source>
</evidence>
<protein>
    <submittedName>
        <fullName evidence="2">WYL domain-containing protein</fullName>
    </submittedName>
</protein>
<feature type="domain" description="WYL" evidence="1">
    <location>
        <begin position="120"/>
        <end position="188"/>
    </location>
</feature>
<dbReference type="AlphaFoldDB" id="A0A9D9HKK3"/>
<accession>A0A9D9HKK3</accession>
<evidence type="ECO:0000313" key="2">
    <source>
        <dbReference type="EMBL" id="MBO8455560.1"/>
    </source>
</evidence>
<dbReference type="EMBL" id="JADIMK010000040">
    <property type="protein sequence ID" value="MBO8455560.1"/>
    <property type="molecule type" value="Genomic_DNA"/>
</dbReference>
<reference evidence="2" key="2">
    <citation type="journal article" date="2021" name="PeerJ">
        <title>Extensive microbial diversity within the chicken gut microbiome revealed by metagenomics and culture.</title>
        <authorList>
            <person name="Gilroy R."/>
            <person name="Ravi A."/>
            <person name="Getino M."/>
            <person name="Pursley I."/>
            <person name="Horton D.L."/>
            <person name="Alikhan N.F."/>
            <person name="Baker D."/>
            <person name="Gharbi K."/>
            <person name="Hall N."/>
            <person name="Watson M."/>
            <person name="Adriaenssens E.M."/>
            <person name="Foster-Nyarko E."/>
            <person name="Jarju S."/>
            <person name="Secka A."/>
            <person name="Antonio M."/>
            <person name="Oren A."/>
            <person name="Chaudhuri R.R."/>
            <person name="La Ragione R."/>
            <person name="Hildebrand F."/>
            <person name="Pallen M.J."/>
        </authorList>
    </citation>
    <scope>NUCLEOTIDE SEQUENCE</scope>
    <source>
        <strain evidence="2">B1-3475</strain>
    </source>
</reference>
<dbReference type="PANTHER" id="PTHR34580:SF9">
    <property type="entry name" value="SLL5097 PROTEIN"/>
    <property type="match status" value="1"/>
</dbReference>
<dbReference type="InterPro" id="IPR051534">
    <property type="entry name" value="CBASS_pafABC_assoc_protein"/>
</dbReference>
<dbReference type="PANTHER" id="PTHR34580">
    <property type="match status" value="1"/>
</dbReference>
<dbReference type="Proteomes" id="UP000823617">
    <property type="component" value="Unassembled WGS sequence"/>
</dbReference>
<organism evidence="2 3">
    <name type="scientific">Candidatus Cryptobacteroides intestinigallinarum</name>
    <dbReference type="NCBI Taxonomy" id="2840767"/>
    <lineage>
        <taxon>Bacteria</taxon>
        <taxon>Pseudomonadati</taxon>
        <taxon>Bacteroidota</taxon>
        <taxon>Bacteroidia</taxon>
        <taxon>Bacteroidales</taxon>
        <taxon>Candidatus Cryptobacteroides</taxon>
    </lineage>
</organism>
<dbReference type="Pfam" id="PF13280">
    <property type="entry name" value="WYL"/>
    <property type="match status" value="1"/>
</dbReference>
<reference evidence="2" key="1">
    <citation type="submission" date="2020-10" db="EMBL/GenBank/DDBJ databases">
        <authorList>
            <person name="Gilroy R."/>
        </authorList>
    </citation>
    <scope>NUCLEOTIDE SEQUENCE</scope>
    <source>
        <strain evidence="2">B1-3475</strain>
    </source>
</reference>
<dbReference type="InterPro" id="IPR026881">
    <property type="entry name" value="WYL_dom"/>
</dbReference>
<gene>
    <name evidence="2" type="ORF">IAC08_04045</name>
</gene>